<accession>A0A1D1V0Z7</accession>
<keyword evidence="2" id="KW-1185">Reference proteome</keyword>
<sequence length="227" mass="26528">MALWHSVVAHLSTLCDHMKAWFKFYRGLPSQFVKVLNSWEHNEPPCITALKDKLKFQHGLVFFQERPKTTGTPVNDYDGNSFTAFRKESLNLLQDFLIFFNLRFSETGATIHFRLFQLNKIPRDNGRYGDTHIRHIGPSSKQFTTKFEPVYWKKETVILMHNILRERHIVFEDEDSELEQLLGVASVLPVSTKLGRADADSHKRAATRRDELPDYHLVMGTDWQFSF</sequence>
<dbReference type="AlphaFoldDB" id="A0A1D1V0Z7"/>
<evidence type="ECO:0000313" key="1">
    <source>
        <dbReference type="EMBL" id="GAU95524.1"/>
    </source>
</evidence>
<comment type="caution">
    <text evidence="1">The sequence shown here is derived from an EMBL/GenBank/DDBJ whole genome shotgun (WGS) entry which is preliminary data.</text>
</comment>
<protein>
    <submittedName>
        <fullName evidence="1">Uncharacterized protein</fullName>
    </submittedName>
</protein>
<organism evidence="1 2">
    <name type="scientific">Ramazzottius varieornatus</name>
    <name type="common">Water bear</name>
    <name type="synonym">Tardigrade</name>
    <dbReference type="NCBI Taxonomy" id="947166"/>
    <lineage>
        <taxon>Eukaryota</taxon>
        <taxon>Metazoa</taxon>
        <taxon>Ecdysozoa</taxon>
        <taxon>Tardigrada</taxon>
        <taxon>Eutardigrada</taxon>
        <taxon>Parachela</taxon>
        <taxon>Hypsibioidea</taxon>
        <taxon>Ramazzottiidae</taxon>
        <taxon>Ramazzottius</taxon>
    </lineage>
</organism>
<dbReference type="EMBL" id="BDGG01000003">
    <property type="protein sequence ID" value="GAU95524.1"/>
    <property type="molecule type" value="Genomic_DNA"/>
</dbReference>
<evidence type="ECO:0000313" key="2">
    <source>
        <dbReference type="Proteomes" id="UP000186922"/>
    </source>
</evidence>
<gene>
    <name evidence="1" type="primary">RvY_07126-1</name>
    <name evidence="1" type="synonym">RvY_07126.1</name>
    <name evidence="1" type="ORF">RvY_07126</name>
</gene>
<reference evidence="1 2" key="1">
    <citation type="journal article" date="2016" name="Nat. Commun.">
        <title>Extremotolerant tardigrade genome and improved radiotolerance of human cultured cells by tardigrade-unique protein.</title>
        <authorList>
            <person name="Hashimoto T."/>
            <person name="Horikawa D.D."/>
            <person name="Saito Y."/>
            <person name="Kuwahara H."/>
            <person name="Kozuka-Hata H."/>
            <person name="Shin-I T."/>
            <person name="Minakuchi Y."/>
            <person name="Ohishi K."/>
            <person name="Motoyama A."/>
            <person name="Aizu T."/>
            <person name="Enomoto A."/>
            <person name="Kondo K."/>
            <person name="Tanaka S."/>
            <person name="Hara Y."/>
            <person name="Koshikawa S."/>
            <person name="Sagara H."/>
            <person name="Miura T."/>
            <person name="Yokobori S."/>
            <person name="Miyagawa K."/>
            <person name="Suzuki Y."/>
            <person name="Kubo T."/>
            <person name="Oyama M."/>
            <person name="Kohara Y."/>
            <person name="Fujiyama A."/>
            <person name="Arakawa K."/>
            <person name="Katayama T."/>
            <person name="Toyoda A."/>
            <person name="Kunieda T."/>
        </authorList>
    </citation>
    <scope>NUCLEOTIDE SEQUENCE [LARGE SCALE GENOMIC DNA]</scope>
    <source>
        <strain evidence="1 2">YOKOZUNA-1</strain>
    </source>
</reference>
<proteinExistence type="predicted"/>
<dbReference type="Proteomes" id="UP000186922">
    <property type="component" value="Unassembled WGS sequence"/>
</dbReference>
<name>A0A1D1V0Z7_RAMVA</name>